<dbReference type="NCBIfam" id="NF003115">
    <property type="entry name" value="PRK04034.1"/>
    <property type="match status" value="1"/>
</dbReference>
<comment type="similarity">
    <text evidence="1 6">Belongs to the universal ribosomal protein uS8 family.</text>
</comment>
<evidence type="ECO:0000256" key="1">
    <source>
        <dbReference type="ARBA" id="ARBA00006471"/>
    </source>
</evidence>
<organism evidence="7 8">
    <name type="scientific">Methanonatronarchaeum thermophilum</name>
    <dbReference type="NCBI Taxonomy" id="1927129"/>
    <lineage>
        <taxon>Archaea</taxon>
        <taxon>Methanobacteriati</taxon>
        <taxon>Methanobacteriota</taxon>
        <taxon>Methanonatronarchaeia</taxon>
        <taxon>Methanonatronarchaeales</taxon>
        <taxon>Methanonatronarchaeaceae</taxon>
        <taxon>Methanonatronarchaeum</taxon>
    </lineage>
</organism>
<sequence length="129" mass="14400">MKMDPLSDALSTINNAEKAGKLKADITPASKLIGRVFDVMQENGYLGEFEYIDNDKGGEFKVKLIGNINKCGSIKPHFSTNKNEFEKWEKRYLPGKDFGILVISTPKGVMSHRKAQQEGIGGRLLAYVY</sequence>
<dbReference type="GO" id="GO:0003735">
    <property type="term" value="F:structural constituent of ribosome"/>
    <property type="evidence" value="ECO:0007669"/>
    <property type="project" value="InterPro"/>
</dbReference>
<dbReference type="AlphaFoldDB" id="A0A1Y3GBI9"/>
<evidence type="ECO:0000256" key="2">
    <source>
        <dbReference type="ARBA" id="ARBA00022730"/>
    </source>
</evidence>
<dbReference type="RefSeq" id="WP_086636887.1">
    <property type="nucleotide sequence ID" value="NZ_MRZU01000003.1"/>
</dbReference>
<evidence type="ECO:0000313" key="7">
    <source>
        <dbReference type="EMBL" id="OUJ18831.1"/>
    </source>
</evidence>
<name>A0A1Y3GBI9_9EURY</name>
<dbReference type="GO" id="GO:0006412">
    <property type="term" value="P:translation"/>
    <property type="evidence" value="ECO:0007669"/>
    <property type="project" value="UniProtKB-UniRule"/>
</dbReference>
<dbReference type="HAMAP" id="MF_01302_A">
    <property type="entry name" value="Ribosomal_uS8_A"/>
    <property type="match status" value="1"/>
</dbReference>
<keyword evidence="3 6" id="KW-0694">RNA-binding</keyword>
<comment type="subunit">
    <text evidence="6">Part of the 30S ribosomal subunit.</text>
</comment>
<evidence type="ECO:0000313" key="8">
    <source>
        <dbReference type="Proteomes" id="UP000195137"/>
    </source>
</evidence>
<evidence type="ECO:0000256" key="4">
    <source>
        <dbReference type="ARBA" id="ARBA00022980"/>
    </source>
</evidence>
<comment type="caution">
    <text evidence="7">The sequence shown here is derived from an EMBL/GenBank/DDBJ whole genome shotgun (WGS) entry which is preliminary data.</text>
</comment>
<dbReference type="Gene3D" id="3.30.1370.30">
    <property type="match status" value="1"/>
</dbReference>
<keyword evidence="5 6" id="KW-0687">Ribonucleoprotein</keyword>
<dbReference type="FunFam" id="3.30.1370.30:FF:000001">
    <property type="entry name" value="40S ribosomal protein S15a"/>
    <property type="match status" value="1"/>
</dbReference>
<dbReference type="GO" id="GO:0005840">
    <property type="term" value="C:ribosome"/>
    <property type="evidence" value="ECO:0007669"/>
    <property type="project" value="UniProtKB-KW"/>
</dbReference>
<dbReference type="InterPro" id="IPR000630">
    <property type="entry name" value="Ribosomal_uS8"/>
</dbReference>
<dbReference type="OrthoDB" id="5670at2157"/>
<keyword evidence="8" id="KW-1185">Reference proteome</keyword>
<protein>
    <recommendedName>
        <fullName evidence="6">Small ribosomal subunit protein uS8</fullName>
    </recommendedName>
</protein>
<keyword evidence="2 6" id="KW-0699">rRNA-binding</keyword>
<dbReference type="GO" id="GO:0019843">
    <property type="term" value="F:rRNA binding"/>
    <property type="evidence" value="ECO:0007669"/>
    <property type="project" value="UniProtKB-UniRule"/>
</dbReference>
<dbReference type="SUPFAM" id="SSF56047">
    <property type="entry name" value="Ribosomal protein S8"/>
    <property type="match status" value="1"/>
</dbReference>
<evidence type="ECO:0000256" key="6">
    <source>
        <dbReference type="HAMAP-Rule" id="MF_01302"/>
    </source>
</evidence>
<proteinExistence type="inferred from homology"/>
<dbReference type="InterPro" id="IPR035987">
    <property type="entry name" value="Ribosomal_uS8_sf"/>
</dbReference>
<dbReference type="Gene3D" id="3.30.1490.10">
    <property type="match status" value="1"/>
</dbReference>
<dbReference type="Pfam" id="PF00410">
    <property type="entry name" value="Ribosomal_S8"/>
    <property type="match status" value="1"/>
</dbReference>
<dbReference type="EMBL" id="MRZU01000003">
    <property type="protein sequence ID" value="OUJ18831.1"/>
    <property type="molecule type" value="Genomic_DNA"/>
</dbReference>
<comment type="function">
    <text evidence="6">One of the primary rRNA binding proteins, it binds directly to 16S rRNA central domain where it helps coordinate assembly of the platform of the 30S subunit.</text>
</comment>
<evidence type="ECO:0000256" key="3">
    <source>
        <dbReference type="ARBA" id="ARBA00022884"/>
    </source>
</evidence>
<dbReference type="GO" id="GO:1990904">
    <property type="term" value="C:ribonucleoprotein complex"/>
    <property type="evidence" value="ECO:0007669"/>
    <property type="project" value="UniProtKB-KW"/>
</dbReference>
<dbReference type="Proteomes" id="UP000195137">
    <property type="component" value="Unassembled WGS sequence"/>
</dbReference>
<reference evidence="7 8" key="1">
    <citation type="submission" date="2016-12" db="EMBL/GenBank/DDBJ databases">
        <title>Discovery of methanogenic haloarchaea.</title>
        <authorList>
            <person name="Sorokin D.Y."/>
            <person name="Makarova K.S."/>
            <person name="Abbas B."/>
            <person name="Ferrer M."/>
            <person name="Golyshin P.N."/>
        </authorList>
    </citation>
    <scope>NUCLEOTIDE SEQUENCE [LARGE SCALE GENOMIC DNA]</scope>
    <source>
        <strain evidence="7">AMET1</strain>
    </source>
</reference>
<gene>
    <name evidence="6" type="primary">rps8</name>
    <name evidence="7" type="ORF">AMET1_0482</name>
</gene>
<keyword evidence="4 6" id="KW-0689">Ribosomal protein</keyword>
<evidence type="ECO:0000256" key="5">
    <source>
        <dbReference type="ARBA" id="ARBA00023274"/>
    </source>
</evidence>
<dbReference type="PANTHER" id="PTHR11758">
    <property type="entry name" value="40S RIBOSOMAL PROTEIN S15A"/>
    <property type="match status" value="1"/>
</dbReference>
<accession>A0A1Y3GBI9</accession>